<gene>
    <name evidence="1" type="ORF">BGW36DRAFT_362519</name>
</gene>
<accession>A0AAD4KI45</accession>
<proteinExistence type="predicted"/>
<reference evidence="1" key="1">
    <citation type="submission" date="2021-12" db="EMBL/GenBank/DDBJ databases">
        <title>Convergent genome expansion in fungi linked to evolution of root-endophyte symbiosis.</title>
        <authorList>
            <consortium name="DOE Joint Genome Institute"/>
            <person name="Ke Y.-H."/>
            <person name="Bonito G."/>
            <person name="Liao H.-L."/>
            <person name="Looney B."/>
            <person name="Rojas-Flechas A."/>
            <person name="Nash J."/>
            <person name="Hameed K."/>
            <person name="Schadt C."/>
            <person name="Martin F."/>
            <person name="Crous P.W."/>
            <person name="Miettinen O."/>
            <person name="Magnuson J.K."/>
            <person name="Labbe J."/>
            <person name="Jacobson D."/>
            <person name="Doktycz M.J."/>
            <person name="Veneault-Fourrey C."/>
            <person name="Kuo A."/>
            <person name="Mondo S."/>
            <person name="Calhoun S."/>
            <person name="Riley R."/>
            <person name="Ohm R."/>
            <person name="LaButti K."/>
            <person name="Andreopoulos B."/>
            <person name="Pangilinan J."/>
            <person name="Nolan M."/>
            <person name="Tritt A."/>
            <person name="Clum A."/>
            <person name="Lipzen A."/>
            <person name="Daum C."/>
            <person name="Barry K."/>
            <person name="Grigoriev I.V."/>
            <person name="Vilgalys R."/>
        </authorList>
    </citation>
    <scope>NUCLEOTIDE SEQUENCE</scope>
    <source>
        <strain evidence="1">PMI_201</strain>
    </source>
</reference>
<protein>
    <submittedName>
        <fullName evidence="1">Uncharacterized protein</fullName>
    </submittedName>
</protein>
<name>A0AAD4KI45_9EURO</name>
<evidence type="ECO:0000313" key="1">
    <source>
        <dbReference type="EMBL" id="KAH8692977.1"/>
    </source>
</evidence>
<organism evidence="1 2">
    <name type="scientific">Talaromyces proteolyticus</name>
    <dbReference type="NCBI Taxonomy" id="1131652"/>
    <lineage>
        <taxon>Eukaryota</taxon>
        <taxon>Fungi</taxon>
        <taxon>Dikarya</taxon>
        <taxon>Ascomycota</taxon>
        <taxon>Pezizomycotina</taxon>
        <taxon>Eurotiomycetes</taxon>
        <taxon>Eurotiomycetidae</taxon>
        <taxon>Eurotiales</taxon>
        <taxon>Trichocomaceae</taxon>
        <taxon>Talaromyces</taxon>
        <taxon>Talaromyces sect. Bacilispori</taxon>
    </lineage>
</organism>
<comment type="caution">
    <text evidence="1">The sequence shown here is derived from an EMBL/GenBank/DDBJ whole genome shotgun (WGS) entry which is preliminary data.</text>
</comment>
<evidence type="ECO:0000313" key="2">
    <source>
        <dbReference type="Proteomes" id="UP001201262"/>
    </source>
</evidence>
<dbReference type="AlphaFoldDB" id="A0AAD4KI45"/>
<sequence length="101" mass="11140">MDPLTAIGLASNTISFIDFSWELITGAQALETIIADLEEVLQHLTFDVKGTSQNEIAVLQLAEEFWRVSRPLSRIPRELKANINKKSSGKVLKSNGLVCAK</sequence>
<dbReference type="EMBL" id="JAJTJA010000010">
    <property type="protein sequence ID" value="KAH8692977.1"/>
    <property type="molecule type" value="Genomic_DNA"/>
</dbReference>
<dbReference type="Proteomes" id="UP001201262">
    <property type="component" value="Unassembled WGS sequence"/>
</dbReference>
<dbReference type="RefSeq" id="XP_046068850.1">
    <property type="nucleotide sequence ID" value="XM_046214382.1"/>
</dbReference>
<keyword evidence="2" id="KW-1185">Reference proteome</keyword>
<dbReference type="GeneID" id="70244669"/>